<dbReference type="AlphaFoldDB" id="A0A5E4C8W0"/>
<gene>
    <name evidence="1" type="ORF">MONAX_5E037822</name>
</gene>
<accession>A0A5E4C8W0</accession>
<name>A0A5E4C8W0_MARMO</name>
<evidence type="ECO:0000313" key="1">
    <source>
        <dbReference type="EMBL" id="VTJ78304.1"/>
    </source>
</evidence>
<protein>
    <submittedName>
        <fullName evidence="1">Uncharacterized protein</fullName>
    </submittedName>
</protein>
<dbReference type="Proteomes" id="UP000335636">
    <property type="component" value="Unassembled WGS sequence"/>
</dbReference>
<organism evidence="1 2">
    <name type="scientific">Marmota monax</name>
    <name type="common">Woodchuck</name>
    <dbReference type="NCBI Taxonomy" id="9995"/>
    <lineage>
        <taxon>Eukaryota</taxon>
        <taxon>Metazoa</taxon>
        <taxon>Chordata</taxon>
        <taxon>Craniata</taxon>
        <taxon>Vertebrata</taxon>
        <taxon>Euteleostomi</taxon>
        <taxon>Mammalia</taxon>
        <taxon>Eutheria</taxon>
        <taxon>Euarchontoglires</taxon>
        <taxon>Glires</taxon>
        <taxon>Rodentia</taxon>
        <taxon>Sciuromorpha</taxon>
        <taxon>Sciuridae</taxon>
        <taxon>Xerinae</taxon>
        <taxon>Marmotini</taxon>
        <taxon>Marmota</taxon>
    </lineage>
</organism>
<keyword evidence="2" id="KW-1185">Reference proteome</keyword>
<proteinExistence type="predicted"/>
<evidence type="ECO:0000313" key="2">
    <source>
        <dbReference type="Proteomes" id="UP000335636"/>
    </source>
</evidence>
<reference evidence="1" key="1">
    <citation type="submission" date="2019-04" db="EMBL/GenBank/DDBJ databases">
        <authorList>
            <person name="Alioto T."/>
            <person name="Alioto T."/>
        </authorList>
    </citation>
    <scope>NUCLEOTIDE SEQUENCE [LARGE SCALE GENOMIC DNA]</scope>
</reference>
<sequence>MEAKTGLWNLPLESTWEVTPSYLVFDVTRRETPAGKFSLLSNSEEQRADVIRARTGGSSGLQPEKHEANGKWDLMEQFLVLCRDPWPPDSQELILMMDHARLPDGILRTAELPTADDGMLGSPRVLMDGVRAGGRPLR</sequence>
<dbReference type="EMBL" id="CABDUW010001059">
    <property type="protein sequence ID" value="VTJ78304.1"/>
    <property type="molecule type" value="Genomic_DNA"/>
</dbReference>
<comment type="caution">
    <text evidence="1">The sequence shown here is derived from an EMBL/GenBank/DDBJ whole genome shotgun (WGS) entry which is preliminary data.</text>
</comment>